<reference evidence="2" key="1">
    <citation type="submission" date="2012-01" db="EMBL/GenBank/DDBJ databases">
        <authorList>
            <person name="Summers A.O."/>
            <person name="Wireman J."/>
        </authorList>
    </citation>
    <scope>NUCLEOTIDE SEQUENCE</scope>
    <source>
        <strain evidence="2">14</strain>
        <plasmid evidence="2">p14-120</plasmid>
    </source>
</reference>
<sequence>MARGKPRPGQLPPPALVYALAAKVLKRVKVTTRGTEQQVPAKRQNRGSRNSTGDG</sequence>
<evidence type="ECO:0000313" key="2">
    <source>
        <dbReference type="EMBL" id="AFK90066.1"/>
    </source>
</evidence>
<dbReference type="AlphaFoldDB" id="I3W389"/>
<evidence type="ECO:0008006" key="3">
    <source>
        <dbReference type="Google" id="ProtNLM"/>
    </source>
</evidence>
<protein>
    <recommendedName>
        <fullName evidence="3">Single-stranded DNA-binding protein</fullName>
    </recommendedName>
</protein>
<accession>I3W389</accession>
<dbReference type="EMBL" id="JQ418538">
    <property type="protein sequence ID" value="AFK90066.1"/>
    <property type="molecule type" value="Genomic_DNA"/>
</dbReference>
<keyword evidence="2" id="KW-0614">Plasmid</keyword>
<proteinExistence type="predicted"/>
<organism evidence="2">
    <name type="scientific">Salmonella sp. 14</name>
    <dbReference type="NCBI Taxonomy" id="1179812"/>
    <lineage>
        <taxon>Bacteria</taxon>
        <taxon>Pseudomonadati</taxon>
        <taxon>Pseudomonadota</taxon>
        <taxon>Gammaproteobacteria</taxon>
        <taxon>Enterobacterales</taxon>
        <taxon>Enterobacteriaceae</taxon>
        <taxon>Salmonella</taxon>
    </lineage>
</organism>
<feature type="region of interest" description="Disordered" evidence="1">
    <location>
        <begin position="31"/>
        <end position="55"/>
    </location>
</feature>
<name>I3W389_9ENTR</name>
<geneLocation type="plasmid" evidence="2">
    <name>p14-120</name>
</geneLocation>
<evidence type="ECO:0000256" key="1">
    <source>
        <dbReference type="SAM" id="MobiDB-lite"/>
    </source>
</evidence>